<evidence type="ECO:0008006" key="6">
    <source>
        <dbReference type="Google" id="ProtNLM"/>
    </source>
</evidence>
<dbReference type="SMART" id="SM00456">
    <property type="entry name" value="WW"/>
    <property type="match status" value="1"/>
</dbReference>
<accession>A0A8T2IWA2</accession>
<dbReference type="CDD" id="cd00201">
    <property type="entry name" value="WW"/>
    <property type="match status" value="1"/>
</dbReference>
<feature type="compositionally biased region" description="Polar residues" evidence="1">
    <location>
        <begin position="129"/>
        <end position="149"/>
    </location>
</feature>
<feature type="region of interest" description="Disordered" evidence="1">
    <location>
        <begin position="182"/>
        <end position="204"/>
    </location>
</feature>
<evidence type="ECO:0000313" key="5">
    <source>
        <dbReference type="Proteomes" id="UP000812440"/>
    </source>
</evidence>
<dbReference type="InterPro" id="IPR003103">
    <property type="entry name" value="BAG_domain"/>
</dbReference>
<dbReference type="Pfam" id="PF00397">
    <property type="entry name" value="WW"/>
    <property type="match status" value="1"/>
</dbReference>
<dbReference type="PROSITE" id="PS50020">
    <property type="entry name" value="WW_DOMAIN_2"/>
    <property type="match status" value="1"/>
</dbReference>
<dbReference type="Gene3D" id="1.20.58.120">
    <property type="entry name" value="BAG domain"/>
    <property type="match status" value="1"/>
</dbReference>
<dbReference type="AlphaFoldDB" id="A0A8T2IWA2"/>
<reference evidence="4" key="1">
    <citation type="thesis" date="2020" institute="ProQuest LLC" country="789 East Eisenhower Parkway, Ann Arbor, MI, USA">
        <title>Comparative Genomics and Chromosome Evolution.</title>
        <authorList>
            <person name="Mudd A.B."/>
        </authorList>
    </citation>
    <scope>NUCLEOTIDE SEQUENCE</scope>
    <source>
        <strain evidence="4">Female2</strain>
        <tissue evidence="4">Blood</tissue>
    </source>
</reference>
<dbReference type="GO" id="GO:0051087">
    <property type="term" value="F:protein-folding chaperone binding"/>
    <property type="evidence" value="ECO:0007669"/>
    <property type="project" value="InterPro"/>
</dbReference>
<dbReference type="InterPro" id="IPR001202">
    <property type="entry name" value="WW_dom"/>
</dbReference>
<proteinExistence type="predicted"/>
<sequence>MKTTQSSVVPGSNDPLPPGWEIKLDPQTGWPFYVDHNSRTTTWSDPRLHHDTGGKVNATMANGPPQESHYKPLPLREGNIYYPQLRPGYIAIPVMHEGLENQQNPYYIVHQPGMQRVRCEPMLTNNRAQSPLRSYNRPQSPAWSPPESQQSERRSVSPSQTGTPQGSSRVVFVFTATSSIAESPCNRSQSPSRQTVLSQSPGRPNHLVTNFHAIYPIPLIHEGNVPRQPSQIFQQKPKSHYPQTAGDFQSHYPVYHKIQERDSRPIPCKPQSEPHPSQCPAEKAPHSKHGPLTRHVHKELTKMLLALDSVDPEGRADVRQARRDGVGRFKTFWKP</sequence>
<protein>
    <recommendedName>
        <fullName evidence="6">BAG family molecular chaperone regulator 3</fullName>
    </recommendedName>
</protein>
<comment type="caution">
    <text evidence="4">The sequence shown here is derived from an EMBL/GenBank/DDBJ whole genome shotgun (WGS) entry which is preliminary data.</text>
</comment>
<dbReference type="OrthoDB" id="333905at2759"/>
<feature type="region of interest" description="Disordered" evidence="1">
    <location>
        <begin position="129"/>
        <end position="169"/>
    </location>
</feature>
<dbReference type="InterPro" id="IPR036533">
    <property type="entry name" value="BAG_dom_sf"/>
</dbReference>
<name>A0A8T2IWA2_9PIPI</name>
<feature type="compositionally biased region" description="Polar residues" evidence="1">
    <location>
        <begin position="182"/>
        <end position="202"/>
    </location>
</feature>
<dbReference type="EMBL" id="JAACNH010000008">
    <property type="protein sequence ID" value="KAG8435807.1"/>
    <property type="molecule type" value="Genomic_DNA"/>
</dbReference>
<dbReference type="PROSITE" id="PS51035">
    <property type="entry name" value="BAG"/>
    <property type="match status" value="1"/>
</dbReference>
<keyword evidence="5" id="KW-1185">Reference proteome</keyword>
<evidence type="ECO:0000259" key="3">
    <source>
        <dbReference type="PROSITE" id="PS51035"/>
    </source>
</evidence>
<dbReference type="Gene3D" id="2.20.70.10">
    <property type="match status" value="1"/>
</dbReference>
<feature type="domain" description="BAG" evidence="3">
    <location>
        <begin position="299"/>
        <end position="326"/>
    </location>
</feature>
<dbReference type="PROSITE" id="PS01159">
    <property type="entry name" value="WW_DOMAIN_1"/>
    <property type="match status" value="1"/>
</dbReference>
<dbReference type="Proteomes" id="UP000812440">
    <property type="component" value="Chromosome 7"/>
</dbReference>
<dbReference type="SUPFAM" id="SSF63491">
    <property type="entry name" value="BAG domain"/>
    <property type="match status" value="1"/>
</dbReference>
<dbReference type="InterPro" id="IPR036020">
    <property type="entry name" value="WW_dom_sf"/>
</dbReference>
<feature type="domain" description="WW" evidence="2">
    <location>
        <begin position="14"/>
        <end position="48"/>
    </location>
</feature>
<evidence type="ECO:0000256" key="1">
    <source>
        <dbReference type="SAM" id="MobiDB-lite"/>
    </source>
</evidence>
<evidence type="ECO:0000259" key="2">
    <source>
        <dbReference type="PROSITE" id="PS50020"/>
    </source>
</evidence>
<feature type="compositionally biased region" description="Polar residues" evidence="1">
    <location>
        <begin position="156"/>
        <end position="168"/>
    </location>
</feature>
<evidence type="ECO:0000313" key="4">
    <source>
        <dbReference type="EMBL" id="KAG8435807.1"/>
    </source>
</evidence>
<feature type="region of interest" description="Disordered" evidence="1">
    <location>
        <begin position="41"/>
        <end position="73"/>
    </location>
</feature>
<gene>
    <name evidence="4" type="ORF">GDO86_013666</name>
</gene>
<organism evidence="4 5">
    <name type="scientific">Hymenochirus boettgeri</name>
    <name type="common">Congo dwarf clawed frog</name>
    <dbReference type="NCBI Taxonomy" id="247094"/>
    <lineage>
        <taxon>Eukaryota</taxon>
        <taxon>Metazoa</taxon>
        <taxon>Chordata</taxon>
        <taxon>Craniata</taxon>
        <taxon>Vertebrata</taxon>
        <taxon>Euteleostomi</taxon>
        <taxon>Amphibia</taxon>
        <taxon>Batrachia</taxon>
        <taxon>Anura</taxon>
        <taxon>Pipoidea</taxon>
        <taxon>Pipidae</taxon>
        <taxon>Pipinae</taxon>
        <taxon>Hymenochirus</taxon>
    </lineage>
</organism>
<feature type="region of interest" description="Disordered" evidence="1">
    <location>
        <begin position="264"/>
        <end position="291"/>
    </location>
</feature>
<dbReference type="SUPFAM" id="SSF51045">
    <property type="entry name" value="WW domain"/>
    <property type="match status" value="1"/>
</dbReference>
<dbReference type="Pfam" id="PF02179">
    <property type="entry name" value="BAG"/>
    <property type="match status" value="1"/>
</dbReference>